<sequence length="621" mass="70551">MHHRALRHLSPPPTYSISQWTPGNGPSFIQVLQAAASQAWVRRVSSHTKTSSNARKSCISPSSQYHKSHGDSGPRRRSVTDKLAKRCLATRAPDTLLRIAVEPEMEETRIPDSSIPPTCNSTLDSLNNWDVHTSPSKLPHTCHEVVAPVNDEDNESKSRPVHYTDGRTADSEADVHRNPEGRDNDTREARNSDLTPSSPRTKSRLISQAPISRHFPKPRTRGELLENLRRSLYLKPLPPFPALIDYHDSNPTSRSTQTYNFLIELSIRHAQYGTTRWLFDAMTQDNLPRDSVTRLLEVRFFVRTGKWETAWSLVTGLSPEEALDQPLRNGRAPTMTKAPVELWKELIGTGKQGAIRRLSDIQWGTDEDGNEIRLPPIEIVRDPILGTEAYERRRLLLGCIEPAFSKSGPVRPQLIKYIVLWMIADGRRPEAETFAKSYLSQLPSFLQGETTAQCMDIIHVLLCRNPQDGSAAFNKNRKILSQLLKTHPSLKPSSTTLRLILAPLKKVTNCATVALRTMKEFQKEWGDQVADSSVRRRVIRLAEKQGRMDIVEKMLLLEQETPKTSATSCRLAQGPEDSRGFRRQPDRELFPRLSVETGQWIKLRLRLRRKQQKGDRKRKSE</sequence>
<dbReference type="AlphaFoldDB" id="A0AAD5YY96"/>
<accession>A0AAD5YY96</accession>
<keyword evidence="3" id="KW-1185">Reference proteome</keyword>
<feature type="compositionally biased region" description="Basic and acidic residues" evidence="1">
    <location>
        <begin position="576"/>
        <end position="585"/>
    </location>
</feature>
<comment type="caution">
    <text evidence="2">The sequence shown here is derived from an EMBL/GenBank/DDBJ whole genome shotgun (WGS) entry which is preliminary data.</text>
</comment>
<feature type="compositionally biased region" description="Polar residues" evidence="1">
    <location>
        <begin position="47"/>
        <end position="65"/>
    </location>
</feature>
<feature type="compositionally biased region" description="Basic and acidic residues" evidence="1">
    <location>
        <begin position="155"/>
        <end position="191"/>
    </location>
</feature>
<feature type="region of interest" description="Disordered" evidence="1">
    <location>
        <begin position="147"/>
        <end position="218"/>
    </location>
</feature>
<reference evidence="2" key="1">
    <citation type="submission" date="2022-07" db="EMBL/GenBank/DDBJ databases">
        <title>Genome Sequence of Leucocoprinus birnbaumii.</title>
        <authorList>
            <person name="Buettner E."/>
        </authorList>
    </citation>
    <scope>NUCLEOTIDE SEQUENCE</scope>
    <source>
        <strain evidence="2">VT141</strain>
    </source>
</reference>
<dbReference type="EMBL" id="JANIEX010000139">
    <property type="protein sequence ID" value="KAJ3572527.1"/>
    <property type="molecule type" value="Genomic_DNA"/>
</dbReference>
<feature type="compositionally biased region" description="Polar residues" evidence="1">
    <location>
        <begin position="192"/>
        <end position="210"/>
    </location>
</feature>
<evidence type="ECO:0000313" key="2">
    <source>
        <dbReference type="EMBL" id="KAJ3572527.1"/>
    </source>
</evidence>
<name>A0AAD5YY96_9AGAR</name>
<gene>
    <name evidence="2" type="ORF">NP233_g3030</name>
</gene>
<feature type="region of interest" description="Disordered" evidence="1">
    <location>
        <begin position="564"/>
        <end position="585"/>
    </location>
</feature>
<proteinExistence type="predicted"/>
<feature type="region of interest" description="Disordered" evidence="1">
    <location>
        <begin position="46"/>
        <end position="80"/>
    </location>
</feature>
<dbReference type="Proteomes" id="UP001213000">
    <property type="component" value="Unassembled WGS sequence"/>
</dbReference>
<evidence type="ECO:0000313" key="3">
    <source>
        <dbReference type="Proteomes" id="UP001213000"/>
    </source>
</evidence>
<organism evidence="2 3">
    <name type="scientific">Leucocoprinus birnbaumii</name>
    <dbReference type="NCBI Taxonomy" id="56174"/>
    <lineage>
        <taxon>Eukaryota</taxon>
        <taxon>Fungi</taxon>
        <taxon>Dikarya</taxon>
        <taxon>Basidiomycota</taxon>
        <taxon>Agaricomycotina</taxon>
        <taxon>Agaricomycetes</taxon>
        <taxon>Agaricomycetidae</taxon>
        <taxon>Agaricales</taxon>
        <taxon>Agaricineae</taxon>
        <taxon>Agaricaceae</taxon>
        <taxon>Leucocoprinus</taxon>
    </lineage>
</organism>
<evidence type="ECO:0000256" key="1">
    <source>
        <dbReference type="SAM" id="MobiDB-lite"/>
    </source>
</evidence>
<protein>
    <submittedName>
        <fullName evidence="2">Uncharacterized protein</fullName>
    </submittedName>
</protein>
<feature type="compositionally biased region" description="Basic and acidic residues" evidence="1">
    <location>
        <begin position="68"/>
        <end position="80"/>
    </location>
</feature>